<sequence>MSCAISMALSTFLGRCTLSFVRIYCEQLKHSGVQVTRDVYMALINAYATCGQFEKAKQIASEKWVPANHLTEVKGVLVQALASHGQISDALNMYDKMKQAGCSLGPKAVISLIEHYESDGGSSTLIQLLEELNDPEYCFDCFTKVFCLIGDLESTHLQIGLELLKVVKENLGLSPPRKCLDFLLHACANAKDLDNARLIWKEYDAVGLPHNILNFIRMYQALLIAGDHKAAKILLTKIPRTIPMFDLLSKHVKQPPPPPSLALSVTISPAFAKSSVDPNSFPIKALQLSKKSAITYPFGFSSLISFVLFQADLELGGSGIVSSVRDFGSWIISDLLRFSMGNDSGGRVVLELGMGNEGSRGSGVGVELHLMENWDESEMGMGWVMEEEEEGQCGSEVEGEWK</sequence>
<evidence type="ECO:0000313" key="3">
    <source>
        <dbReference type="EMBL" id="KAF4394589.1"/>
    </source>
</evidence>
<organism evidence="3 4">
    <name type="scientific">Cannabis sativa</name>
    <name type="common">Hemp</name>
    <name type="synonym">Marijuana</name>
    <dbReference type="NCBI Taxonomy" id="3483"/>
    <lineage>
        <taxon>Eukaryota</taxon>
        <taxon>Viridiplantae</taxon>
        <taxon>Streptophyta</taxon>
        <taxon>Embryophyta</taxon>
        <taxon>Tracheophyta</taxon>
        <taxon>Spermatophyta</taxon>
        <taxon>Magnoliopsida</taxon>
        <taxon>eudicotyledons</taxon>
        <taxon>Gunneridae</taxon>
        <taxon>Pentapetalae</taxon>
        <taxon>rosids</taxon>
        <taxon>fabids</taxon>
        <taxon>Rosales</taxon>
        <taxon>Cannabaceae</taxon>
        <taxon>Cannabis</taxon>
    </lineage>
</organism>
<feature type="chain" id="PRO_5029507015" description="Pentatricopeptide repeat-containing protein" evidence="2">
    <location>
        <begin position="20"/>
        <end position="402"/>
    </location>
</feature>
<dbReference type="Gene3D" id="1.25.40.10">
    <property type="entry name" value="Tetratricopeptide repeat domain"/>
    <property type="match status" value="1"/>
</dbReference>
<keyword evidence="2" id="KW-0732">Signal</keyword>
<evidence type="ECO:0000256" key="1">
    <source>
        <dbReference type="ARBA" id="ARBA00022737"/>
    </source>
</evidence>
<evidence type="ECO:0008006" key="5">
    <source>
        <dbReference type="Google" id="ProtNLM"/>
    </source>
</evidence>
<feature type="signal peptide" evidence="2">
    <location>
        <begin position="1"/>
        <end position="19"/>
    </location>
</feature>
<proteinExistence type="predicted"/>
<reference evidence="3 4" key="1">
    <citation type="journal article" date="2020" name="bioRxiv">
        <title>Sequence and annotation of 42 cannabis genomes reveals extensive copy number variation in cannabinoid synthesis and pathogen resistance genes.</title>
        <authorList>
            <person name="Mckernan K.J."/>
            <person name="Helbert Y."/>
            <person name="Kane L.T."/>
            <person name="Ebling H."/>
            <person name="Zhang L."/>
            <person name="Liu B."/>
            <person name="Eaton Z."/>
            <person name="Mclaughlin S."/>
            <person name="Kingan S."/>
            <person name="Baybayan P."/>
            <person name="Concepcion G."/>
            <person name="Jordan M."/>
            <person name="Riva A."/>
            <person name="Barbazuk W."/>
            <person name="Harkins T."/>
        </authorList>
    </citation>
    <scope>NUCLEOTIDE SEQUENCE [LARGE SCALE GENOMIC DNA]</scope>
    <source>
        <strain evidence="4">cv. Jamaican Lion 4</strain>
        <tissue evidence="3">Leaf</tissue>
    </source>
</reference>
<gene>
    <name evidence="3" type="ORF">F8388_020414</name>
</gene>
<dbReference type="PANTHER" id="PTHR47262:SF1">
    <property type="entry name" value="OS02G0132600 PROTEIN"/>
    <property type="match status" value="1"/>
</dbReference>
<dbReference type="AlphaFoldDB" id="A0A7J6HJ08"/>
<protein>
    <recommendedName>
        <fullName evidence="5">Pentatricopeptide repeat-containing protein</fullName>
    </recommendedName>
</protein>
<accession>A0A7J6HJ08</accession>
<dbReference type="InterPro" id="IPR002885">
    <property type="entry name" value="PPR_rpt"/>
</dbReference>
<name>A0A7J6HJ08_CANSA</name>
<dbReference type="InterPro" id="IPR011990">
    <property type="entry name" value="TPR-like_helical_dom_sf"/>
</dbReference>
<dbReference type="EMBL" id="JAATIP010000010">
    <property type="protein sequence ID" value="KAF4394589.1"/>
    <property type="molecule type" value="Genomic_DNA"/>
</dbReference>
<keyword evidence="1" id="KW-0677">Repeat</keyword>
<evidence type="ECO:0000256" key="2">
    <source>
        <dbReference type="SAM" id="SignalP"/>
    </source>
</evidence>
<dbReference type="Proteomes" id="UP000525078">
    <property type="component" value="Unassembled WGS sequence"/>
</dbReference>
<dbReference type="Pfam" id="PF01535">
    <property type="entry name" value="PPR"/>
    <property type="match status" value="2"/>
</dbReference>
<comment type="caution">
    <text evidence="3">The sequence shown here is derived from an EMBL/GenBank/DDBJ whole genome shotgun (WGS) entry which is preliminary data.</text>
</comment>
<dbReference type="NCBIfam" id="TIGR00756">
    <property type="entry name" value="PPR"/>
    <property type="match status" value="1"/>
</dbReference>
<dbReference type="PANTHER" id="PTHR47262">
    <property type="entry name" value="OS02G0132600 PROTEIN"/>
    <property type="match status" value="1"/>
</dbReference>
<evidence type="ECO:0000313" key="4">
    <source>
        <dbReference type="Proteomes" id="UP000525078"/>
    </source>
</evidence>